<evidence type="ECO:0000313" key="2">
    <source>
        <dbReference type="Proteomes" id="UP000295499"/>
    </source>
</evidence>
<protein>
    <submittedName>
        <fullName evidence="1">Uncharacterized protein</fullName>
    </submittedName>
</protein>
<sequence length="72" mass="8098">MYVRNFNFGEEAYPEDTLGQSSSVKLEQACLAVHGTVEAGTFSLKEALALYEVSIEDYRAYNKSALTTRHYL</sequence>
<comment type="caution">
    <text evidence="1">The sequence shown here is derived from an EMBL/GenBank/DDBJ whole genome shotgun (WGS) entry which is preliminary data.</text>
</comment>
<dbReference type="AlphaFoldDB" id="A0A4R6IPI6"/>
<dbReference type="Proteomes" id="UP000295499">
    <property type="component" value="Unassembled WGS sequence"/>
</dbReference>
<proteinExistence type="predicted"/>
<name>A0A4R6IPI6_9SPHI</name>
<keyword evidence="2" id="KW-1185">Reference proteome</keyword>
<reference evidence="1 2" key="1">
    <citation type="submission" date="2019-03" db="EMBL/GenBank/DDBJ databases">
        <title>Genomic Encyclopedia of Archaeal and Bacterial Type Strains, Phase II (KMG-II): from individual species to whole genera.</title>
        <authorList>
            <person name="Goeker M."/>
        </authorList>
    </citation>
    <scope>NUCLEOTIDE SEQUENCE [LARGE SCALE GENOMIC DNA]</scope>
    <source>
        <strain evidence="1 2">DSM 19034</strain>
    </source>
</reference>
<evidence type="ECO:0000313" key="1">
    <source>
        <dbReference type="EMBL" id="TDO24214.1"/>
    </source>
</evidence>
<organism evidence="1 2">
    <name type="scientific">Pedobacter duraquae</name>
    <dbReference type="NCBI Taxonomy" id="425511"/>
    <lineage>
        <taxon>Bacteria</taxon>
        <taxon>Pseudomonadati</taxon>
        <taxon>Bacteroidota</taxon>
        <taxon>Sphingobacteriia</taxon>
        <taxon>Sphingobacteriales</taxon>
        <taxon>Sphingobacteriaceae</taxon>
        <taxon>Pedobacter</taxon>
    </lineage>
</organism>
<gene>
    <name evidence="1" type="ORF">CLV32_0503</name>
</gene>
<dbReference type="EMBL" id="SNWM01000001">
    <property type="protein sequence ID" value="TDO24214.1"/>
    <property type="molecule type" value="Genomic_DNA"/>
</dbReference>
<dbReference type="RefSeq" id="WP_133552006.1">
    <property type="nucleotide sequence ID" value="NZ_SNWM01000001.1"/>
</dbReference>
<accession>A0A4R6IPI6</accession>